<comment type="caution">
    <text evidence="3">The sequence shown here is derived from an EMBL/GenBank/DDBJ whole genome shotgun (WGS) entry which is preliminary data.</text>
</comment>
<evidence type="ECO:0000256" key="1">
    <source>
        <dbReference type="ARBA" id="ARBA00022747"/>
    </source>
</evidence>
<accession>A0A5D3YDG8</accession>
<dbReference type="EMBL" id="VNHT01000053">
    <property type="protein sequence ID" value="TYP81134.1"/>
    <property type="molecule type" value="Genomic_DNA"/>
</dbReference>
<dbReference type="OrthoDB" id="5298944at2"/>
<sequence>MPYLRNTNVQWHTFDLNDIKEMKFENEELEEFRIMPGDLLICEGGGQGAALSGMTNQRKFIFQKAIHRARPLKGILAEYLQICLATDSKLGRLDKYFTGASIRRYLTGDKLSRYLLASPSTNEQHRVVAKVDQLMALCNALKSQTEAFSNK</sequence>
<name>A0A5D3YDG8_9PROT</name>
<dbReference type="GO" id="GO:0003677">
    <property type="term" value="F:DNA binding"/>
    <property type="evidence" value="ECO:0007669"/>
    <property type="project" value="UniProtKB-KW"/>
</dbReference>
<evidence type="ECO:0000313" key="4">
    <source>
        <dbReference type="Proteomes" id="UP000324176"/>
    </source>
</evidence>
<keyword evidence="1" id="KW-0680">Restriction system</keyword>
<dbReference type="AlphaFoldDB" id="A0A5D3YDG8"/>
<dbReference type="RefSeq" id="WP_052752113.1">
    <property type="nucleotide sequence ID" value="NZ_CP011451.1"/>
</dbReference>
<organism evidence="3 4">
    <name type="scientific">Nitrosomonas communis</name>
    <dbReference type="NCBI Taxonomy" id="44574"/>
    <lineage>
        <taxon>Bacteria</taxon>
        <taxon>Pseudomonadati</taxon>
        <taxon>Pseudomonadota</taxon>
        <taxon>Betaproteobacteria</taxon>
        <taxon>Nitrosomonadales</taxon>
        <taxon>Nitrosomonadaceae</taxon>
        <taxon>Nitrosomonas</taxon>
    </lineage>
</organism>
<gene>
    <name evidence="3" type="ORF">BCL69_105317</name>
</gene>
<evidence type="ECO:0000256" key="2">
    <source>
        <dbReference type="ARBA" id="ARBA00023125"/>
    </source>
</evidence>
<dbReference type="SUPFAM" id="SSF116734">
    <property type="entry name" value="DNA methylase specificity domain"/>
    <property type="match status" value="1"/>
</dbReference>
<reference evidence="3 4" key="1">
    <citation type="submission" date="2019-07" db="EMBL/GenBank/DDBJ databases">
        <title>Active sludge and wastewater microbial communities from Klosterneuburg, Austria.</title>
        <authorList>
            <person name="Wagner M."/>
        </authorList>
    </citation>
    <scope>NUCLEOTIDE SEQUENCE [LARGE SCALE GENOMIC DNA]</scope>
    <source>
        <strain evidence="3 4">Nm2</strain>
    </source>
</reference>
<protein>
    <submittedName>
        <fullName evidence="3">Type I restriction enzyme S subunit</fullName>
    </submittedName>
</protein>
<dbReference type="Proteomes" id="UP000324176">
    <property type="component" value="Unassembled WGS sequence"/>
</dbReference>
<dbReference type="InterPro" id="IPR044946">
    <property type="entry name" value="Restrct_endonuc_typeI_TRD_sf"/>
</dbReference>
<evidence type="ECO:0000313" key="3">
    <source>
        <dbReference type="EMBL" id="TYP81134.1"/>
    </source>
</evidence>
<dbReference type="InterPro" id="IPR051212">
    <property type="entry name" value="Type-I_RE_S_subunit"/>
</dbReference>
<dbReference type="PANTHER" id="PTHR43140">
    <property type="entry name" value="TYPE-1 RESTRICTION ENZYME ECOKI SPECIFICITY PROTEIN"/>
    <property type="match status" value="1"/>
</dbReference>
<keyword evidence="2" id="KW-0238">DNA-binding</keyword>
<dbReference type="GO" id="GO:0009307">
    <property type="term" value="P:DNA restriction-modification system"/>
    <property type="evidence" value="ECO:0007669"/>
    <property type="project" value="UniProtKB-KW"/>
</dbReference>
<dbReference type="PANTHER" id="PTHR43140:SF1">
    <property type="entry name" value="TYPE I RESTRICTION ENZYME ECOKI SPECIFICITY SUBUNIT"/>
    <property type="match status" value="1"/>
</dbReference>
<dbReference type="Gene3D" id="3.90.220.20">
    <property type="entry name" value="DNA methylase specificity domains"/>
    <property type="match status" value="1"/>
</dbReference>
<proteinExistence type="predicted"/>